<gene>
    <name evidence="2" type="ORF">ANANG_G00084210</name>
</gene>
<keyword evidence="3" id="KW-1185">Reference proteome</keyword>
<feature type="domain" description="Fibronectin type-III" evidence="1">
    <location>
        <begin position="1461"/>
        <end position="1547"/>
    </location>
</feature>
<feature type="domain" description="Fibronectin type-III" evidence="1">
    <location>
        <begin position="79"/>
        <end position="165"/>
    </location>
</feature>
<dbReference type="SMART" id="SM00060">
    <property type="entry name" value="FN3"/>
    <property type="match status" value="29"/>
</dbReference>
<dbReference type="Pfam" id="PF00041">
    <property type="entry name" value="fn3"/>
    <property type="match status" value="4"/>
</dbReference>
<organism evidence="2 3">
    <name type="scientific">Anguilla anguilla</name>
    <name type="common">European freshwater eel</name>
    <name type="synonym">Muraena anguilla</name>
    <dbReference type="NCBI Taxonomy" id="7936"/>
    <lineage>
        <taxon>Eukaryota</taxon>
        <taxon>Metazoa</taxon>
        <taxon>Chordata</taxon>
        <taxon>Craniata</taxon>
        <taxon>Vertebrata</taxon>
        <taxon>Euteleostomi</taxon>
        <taxon>Actinopterygii</taxon>
        <taxon>Neopterygii</taxon>
        <taxon>Teleostei</taxon>
        <taxon>Anguilliformes</taxon>
        <taxon>Anguillidae</taxon>
        <taxon>Anguilla</taxon>
    </lineage>
</organism>
<protein>
    <recommendedName>
        <fullName evidence="1">Fibronectin type-III domain-containing protein</fullName>
    </recommendedName>
</protein>
<comment type="caution">
    <text evidence="2">The sequence shown here is derived from an EMBL/GenBank/DDBJ whole genome shotgun (WGS) entry which is preliminary data.</text>
</comment>
<dbReference type="InterPro" id="IPR036116">
    <property type="entry name" value="FN3_sf"/>
</dbReference>
<dbReference type="PROSITE" id="PS50853">
    <property type="entry name" value="FN3"/>
    <property type="match status" value="14"/>
</dbReference>
<evidence type="ECO:0000313" key="3">
    <source>
        <dbReference type="Proteomes" id="UP001044222"/>
    </source>
</evidence>
<dbReference type="PANTHER" id="PTHR47135:SF3">
    <property type="entry name" value="FIBRONECTIN TYPE-III DOMAIN-CONTAINING PROTEIN"/>
    <property type="match status" value="1"/>
</dbReference>
<feature type="domain" description="Fibronectin type-III" evidence="1">
    <location>
        <begin position="679"/>
        <end position="765"/>
    </location>
</feature>
<evidence type="ECO:0000259" key="1">
    <source>
        <dbReference type="PROSITE" id="PS50853"/>
    </source>
</evidence>
<dbReference type="InterPro" id="IPR013783">
    <property type="entry name" value="Ig-like_fold"/>
</dbReference>
<evidence type="ECO:0000313" key="2">
    <source>
        <dbReference type="EMBL" id="KAG5850604.1"/>
    </source>
</evidence>
<name>A0A9D3S0F3_ANGAN</name>
<feature type="domain" description="Fibronectin type-III" evidence="1">
    <location>
        <begin position="1635"/>
        <end position="1722"/>
    </location>
</feature>
<feature type="domain" description="Fibronectin type-III" evidence="1">
    <location>
        <begin position="2502"/>
        <end position="2588"/>
    </location>
</feature>
<proteinExistence type="predicted"/>
<reference evidence="2" key="1">
    <citation type="submission" date="2021-01" db="EMBL/GenBank/DDBJ databases">
        <title>A chromosome-scale assembly of European eel, Anguilla anguilla.</title>
        <authorList>
            <person name="Henkel C."/>
            <person name="Jong-Raadsen S.A."/>
            <person name="Dufour S."/>
            <person name="Weltzien F.-A."/>
            <person name="Palstra A.P."/>
            <person name="Pelster B."/>
            <person name="Spaink H.P."/>
            <person name="Van Den Thillart G.E."/>
            <person name="Jansen H."/>
            <person name="Zahm M."/>
            <person name="Klopp C."/>
            <person name="Cedric C."/>
            <person name="Louis A."/>
            <person name="Berthelot C."/>
            <person name="Parey E."/>
            <person name="Roest Crollius H."/>
            <person name="Montfort J."/>
            <person name="Robinson-Rechavi M."/>
            <person name="Bucao C."/>
            <person name="Bouchez O."/>
            <person name="Gislard M."/>
            <person name="Lluch J."/>
            <person name="Milhes M."/>
            <person name="Lampietro C."/>
            <person name="Lopez Roques C."/>
            <person name="Donnadieu C."/>
            <person name="Braasch I."/>
            <person name="Desvignes T."/>
            <person name="Postlethwait J."/>
            <person name="Bobe J."/>
            <person name="Guiguen Y."/>
            <person name="Dirks R."/>
        </authorList>
    </citation>
    <scope>NUCLEOTIDE SEQUENCE</scope>
    <source>
        <strain evidence="2">Tag_6206</strain>
        <tissue evidence="2">Liver</tissue>
    </source>
</reference>
<feature type="domain" description="Fibronectin type-III" evidence="1">
    <location>
        <begin position="3024"/>
        <end position="3120"/>
    </location>
</feature>
<feature type="domain" description="Fibronectin type-III" evidence="1">
    <location>
        <begin position="1200"/>
        <end position="1287"/>
    </location>
</feature>
<dbReference type="PANTHER" id="PTHR47135">
    <property type="entry name" value="FIBRONECTIN TYPE III DOMAIN-CONTAINING PROTEIN 7"/>
    <property type="match status" value="1"/>
</dbReference>
<feature type="domain" description="Fibronectin type-III" evidence="1">
    <location>
        <begin position="2329"/>
        <end position="2415"/>
    </location>
</feature>
<dbReference type="SUPFAM" id="SSF49265">
    <property type="entry name" value="Fibronectin type III"/>
    <property type="match status" value="25"/>
</dbReference>
<feature type="domain" description="Fibronectin type-III" evidence="1">
    <location>
        <begin position="2850"/>
        <end position="2936"/>
    </location>
</feature>
<dbReference type="EMBL" id="JAFIRN010000004">
    <property type="protein sequence ID" value="KAG5850604.1"/>
    <property type="molecule type" value="Genomic_DNA"/>
</dbReference>
<feature type="domain" description="Fibronectin type-III" evidence="1">
    <location>
        <begin position="2676"/>
        <end position="2762"/>
    </location>
</feature>
<accession>A0A9D3S0F3</accession>
<sequence>MCANNTAVVTWAPTAGAVAYNVTALGRDGDIKSCRTTNTSCKLPMMHCGQEYTITVTPYSKTCSGFRSESIIYTAGPCPPNNVAVALQCKGNVGTVSWQAVIGAELYVATARAADEHEHTCNSSSTSCSFTDLHCGETYSITVVTFMRGCYSDPSPGKNLKTAICPPINLAGHMSCGTNILIIMWDPSPVAGVTYFLVSKKRGGANTTHATTDTSYSITSMQCGEHYSFRVITQDSTCNSSLSLPLEQDTAPCSPSNLATTVDCGTSTGTISWVPGSGGGTYLAEAVGAHGHRAACSSNRASCSVKLDCGRHYTATVISSNGNCNSSLDTTIEFDSAPCLPGNVVAQLNCSRNEFAVQWQGSLGTETYTALAIGSDGYRASCNTSGTACTIKSLRCGQTYSIAVVTSSVQCGQIRGSNYMVPSAPCTAANPAVNVDCGTNGATVSWDGRTTQQMNLVTAVDQLGQRATCNTTNSSCTFDRLSCGEAYNFSIVGVTNQCRTPTASTMGLTAPCVPSHVVARLDCDTGIAMVMWDSARGATSYSVEAMGSLGHNSSCLTTDTLCSMDQLRCGQNYNVTVAALHDGCRGPASETVVQAGGLPRLRLQRGDGLLEPGRGTLLYNASVESLASSHSLSCSTNGSACNVSSLQCGERYRVSVEGRGLTCDSRPGSWVPVNTAPCPPTQVRVRSSCDSDVAFVSWVAAKGAVRYVAAAVDGAGNVVTCNTSNTACNITGLSCGQAYNVSVTALNEECVGGRSETHTMKTAPCVPMAVQTNLVCQTGRLSVTWQRSSGALVYHAMVQSRSGRTAHVKVNSTDFSTNLLCGQAYNVTVYASDEVCNSSRSPAKLVTAAPCPPASIMMNVDCSTSITSVFWDSSAPGVVYTAKAIGAGGSNSSCNTTDSNCALTGLRCGTEYNVTVSGSLGGCVGAQTFGYTFTTAPCVPVLTEVEIDCLSDSAWVVWEESAGAMLYTASAEDDQGQVSQCNTSESSCAVPDLQCGQHYTFTVAASDLQCSGTPSNAIMSESAPCPPQDVVASMGCENRTASIAWAESYLALTYTATLERTDGETSCCTTAGTSCSIADLPCGEMYVLTVSAEGRTCNSSQSAGSIIRTVPCTPQNLSASVSCSSNVAKATWNSSRGGQLYIVQANGTDGDSAVCSSFDNSCDLSTLLCGQSYTVTVVAEDSTCTSAESQSAQFKTVPCVPKNVSTDVNCSSNSMTVSWAGSAGADSYTATLEDGDGRSTNCQALGATSCNVSGLNCGKTYHVTVAASDGYCTSPESPATDAQSVPCPASRIQASMDCWSRTALVSWYFGAGALSYTATMETASGHAVACSTNLTNCAMSELACGERYSVSVLARGETCSRMAQMAGSLQTEPCVPLNLDVQYSLSIGQLAWDMSKGAKYYSAEAITLWGLRSSCNTTDTSCALYNMACSQTYNITVTAHNQACKDIATSDPIALVTEPCAPRHVEADLSCETNTASVSWEMSECAVGYQAFLYGRDGHSASCHTTNTSCSADGLHCGTAYYVHVRALGEVFNSSDSSSIVLTTAPCAPDSVEVEVDCENGSALVTWSYSDGAVSYAVTAAGINGDMAFCSTDNNFCEVTELSCGETYNLTLTSINEQCDFVSDTGLTFQTRPCAPLRVAVDLQCGNNTAMLSWETSEGVELYVANATKSSGEHAGSCNSTGSICLFSGLDCGETYSFTVTAYSSQCESQRSDTVEISTEPCRPGRMSATGSCGNDTVLLGWAESRGASVYIVTATGDLGYTVDFNTTDTSLEAWLPCGQTFRFSVVAQGEACESPRSGQAQFRTAPCIPQHLQAYVQCEGSVGSVSWMPSDGAESYTAVAVGQDSHTHMCTTNATTCTWTDLHCGDLYSVHVIANDNLCNSLPSNGTVIHMAPCVPQNLVSTLVCDLRVGTLTWEVSEGALLYIVAAEGSNDHRVEVTTQTNRTVISEFACGQVYYLTVRAVGPVCISVPSAASSLRTEPCTPTDVTSQLDCLTNIVLVAWAEAEGAEYYTATVRARDGQTAVCMSSDTQCGIPGLLCARNYTVSVTASSAQCSSAPSVSSSLRSAPCIPQNVAVDVDCTDNTALVSWNQSRGALSYRVVAESMAGNAFCESSVPHCRLTNLTCGATYTVWVVAMDSSCTTIPSERVQVQSVPCTPEILYTYLDCFMDSVLMEWDHAEGASFYTGVAETSGDTAVCNSSHTNCEITDLQCGKVYSVRVAASNGLCNSSLSAAWEVASVPCVPQNVTYHLDCASHSAHVMWEAANGAESYKVHAVGWGGLAAECDTTELACVVPDLTCGSDYNISVVAIGQQCNVSESEVTEMEAVPCVPQQVEASVDCESAVVSVSWERSFGATSYAVVAQGNGGYASTCNTSGTVCQFPDLLCGTPYSVTVSAADDVCSSERSAAVHVNTVPCEPQNVSASVDCASNAGLVRWEQGEGVASYRVEAAGVDGHMTQCNSTSTSCRLPGLHCGQQYNLTVTAQDEQCDTSRAYLSLQSVPCVPHNVQAALQCPNNSISVAWETSSGALSYRAAGKAADGHTAACNGSAPHCDLEALRCGQTYNVSVLSLDESCASAESGIAPVQTAPCPPSNLEASLSCDSGIMMVAWDADRDADSFRVEALTSDRGPLSCRTQDTFCAITNVLCGHVYAVRAVSVRNGCESAYTRAVNVSSAPCVPQEVSGNLDCVTNSAWVTWKAVMGARTYTVTAEGVGGYNASCSTTDTTCSVPDLRCGVLYTFYLTASNARCQSPPSATFEIETAPCALTAIDAITECHSSTIQVRWQLTGGSRLYIATAEGNDRSILSCNSTSASCDLIGVRCGIQYTIIVAASSDKCSSLRSPPHKISTAPCAPQNVSFQPDCESSGVVVSWAPSFVAESYLLTARGRDGFLHTCNTTVSNCTLLGLQCGQPYSFNVTASSQTCSSPNRAVFTFSTAPCDPDNLAVELQCASSSAVLSWSAGQGSLEYFAYAQGSTGDTLFCGGSNPSCVMDGLECGAVYNFSVLASDSVCNSSLSAPLHQGAVPCPPEHVKTRMLPVSDRDKVLRVSWSRVSCPVVEYLVEVTGRILGDSQALLEVASYWTERTFFEIPLPCSSTYNVTVKSGNSAGISKPSVAISGRTVPCPPQNVTYAGNSTFAILAWKASIFATKYTVYKPTGTGRTLVCNTTQLFCNLTNVQSSEFEVTASNSAGESSPNTIIMGPIITRSKRNLLEVEMFAGLSENEDLVTPQVLVSEVKRVSLLVQWQAVRDATYYTLLVRDPAGEPTYHTHSPVVQSVFQEAYTVTGLEPNTTYCVSVSAKSALASSPYSQPICVDTVA</sequence>
<dbReference type="Proteomes" id="UP001044222">
    <property type="component" value="Unassembled WGS sequence"/>
</dbReference>
<dbReference type="Gene3D" id="2.60.40.10">
    <property type="entry name" value="Immunoglobulins"/>
    <property type="match status" value="15"/>
</dbReference>
<feature type="domain" description="Fibronectin type-III" evidence="1">
    <location>
        <begin position="3223"/>
        <end position="3314"/>
    </location>
</feature>
<feature type="domain" description="Fibronectin type-III" evidence="1">
    <location>
        <begin position="1896"/>
        <end position="1982"/>
    </location>
</feature>
<dbReference type="InterPro" id="IPR003961">
    <property type="entry name" value="FN3_dom"/>
</dbReference>
<feature type="domain" description="Fibronectin type-III" evidence="1">
    <location>
        <begin position="2070"/>
        <end position="2155"/>
    </location>
</feature>
<feature type="domain" description="Fibronectin type-III" evidence="1">
    <location>
        <begin position="1113"/>
        <end position="1199"/>
    </location>
</feature>
<dbReference type="CDD" id="cd00063">
    <property type="entry name" value="FN3"/>
    <property type="match status" value="8"/>
</dbReference>